<evidence type="ECO:0000313" key="2">
    <source>
        <dbReference type="EMBL" id="XBP72840.1"/>
    </source>
</evidence>
<dbReference type="RefSeq" id="WP_349282628.1">
    <property type="nucleotide sequence ID" value="NZ_CP157677.1"/>
</dbReference>
<sequence length="88" mass="8879">MNIQDLALAQELSRDEQAAVRGGDASNTVLALMAGSALVNGGAGVSIGSPVVQANPQSQTITPTATDVDVDTKIANVLQSANTLLGQF</sequence>
<organism evidence="1">
    <name type="scientific">Polaromonas hydrogenivorans</name>
    <dbReference type="NCBI Taxonomy" id="335476"/>
    <lineage>
        <taxon>Bacteria</taxon>
        <taxon>Pseudomonadati</taxon>
        <taxon>Pseudomonadota</taxon>
        <taxon>Betaproteobacteria</taxon>
        <taxon>Burkholderiales</taxon>
        <taxon>Comamonadaceae</taxon>
        <taxon>Polaromonas</taxon>
    </lineage>
</organism>
<dbReference type="AlphaFoldDB" id="A0AAU7LYS2"/>
<dbReference type="EMBL" id="CP157677">
    <property type="protein sequence ID" value="XBP72840.1"/>
    <property type="molecule type" value="Genomic_DNA"/>
</dbReference>
<proteinExistence type="predicted"/>
<reference evidence="1" key="1">
    <citation type="submission" date="2024-05" db="EMBL/GenBank/DDBJ databases">
        <authorList>
            <person name="Bunk B."/>
            <person name="Swiderski J."/>
            <person name="Sproer C."/>
            <person name="Thiel V."/>
        </authorList>
    </citation>
    <scope>NUCLEOTIDE SEQUENCE</scope>
    <source>
        <strain evidence="1">DSM 17735</strain>
        <plasmid evidence="1">p2</plasmid>
    </source>
</reference>
<evidence type="ECO:0000313" key="1">
    <source>
        <dbReference type="EMBL" id="XBP72839.1"/>
    </source>
</evidence>
<protein>
    <submittedName>
        <fullName evidence="1">Uncharacterized protein</fullName>
    </submittedName>
</protein>
<keyword evidence="1" id="KW-0614">Plasmid</keyword>
<dbReference type="EMBL" id="CP157677">
    <property type="protein sequence ID" value="XBP72839.1"/>
    <property type="molecule type" value="Genomic_DNA"/>
</dbReference>
<accession>A0AAU7LYS2</accession>
<geneLocation type="plasmid" evidence="1">
    <name>p2</name>
</geneLocation>
<gene>
    <name evidence="1" type="ORF">ABLV49_22730</name>
    <name evidence="2" type="ORF">ABLV49_22735</name>
</gene>
<name>A0AAU7LYS2_9BURK</name>